<dbReference type="EMBL" id="CP007782">
    <property type="protein sequence ID" value="AIO30258.1"/>
    <property type="molecule type" value="Genomic_DNA"/>
</dbReference>
<protein>
    <submittedName>
        <fullName evidence="2">Membrane protein</fullName>
    </submittedName>
</protein>
<evidence type="ECO:0000313" key="3">
    <source>
        <dbReference type="Proteomes" id="UP000029413"/>
    </source>
</evidence>
<dbReference type="Proteomes" id="UP000029413">
    <property type="component" value="Chromosome 3"/>
</dbReference>
<keyword evidence="1" id="KW-1133">Transmembrane helix</keyword>
<dbReference type="AlphaFoldDB" id="A0AAN0VK19"/>
<dbReference type="KEGG" id="bcen:DM39_6288"/>
<name>A0AAN0VK19_9BURK</name>
<organism evidence="2 3">
    <name type="scientific">Burkholderia cenocepacia</name>
    <dbReference type="NCBI Taxonomy" id="95486"/>
    <lineage>
        <taxon>Bacteria</taxon>
        <taxon>Pseudomonadati</taxon>
        <taxon>Pseudomonadota</taxon>
        <taxon>Betaproteobacteria</taxon>
        <taxon>Burkholderiales</taxon>
        <taxon>Burkholderiaceae</taxon>
        <taxon>Burkholderia</taxon>
        <taxon>Burkholderia cepacia complex</taxon>
    </lineage>
</organism>
<keyword evidence="3" id="KW-1185">Reference proteome</keyword>
<evidence type="ECO:0000313" key="2">
    <source>
        <dbReference type="EMBL" id="AIO30258.1"/>
    </source>
</evidence>
<gene>
    <name evidence="2" type="ORF">DM39_6288</name>
</gene>
<evidence type="ECO:0000256" key="1">
    <source>
        <dbReference type="SAM" id="Phobius"/>
    </source>
</evidence>
<keyword evidence="1" id="KW-0812">Transmembrane</keyword>
<feature type="transmembrane region" description="Helical" evidence="1">
    <location>
        <begin position="16"/>
        <end position="37"/>
    </location>
</feature>
<reference evidence="2 3" key="1">
    <citation type="submission" date="2014-05" db="EMBL/GenBank/DDBJ databases">
        <authorList>
            <person name="Bishop-Lilly K.A."/>
            <person name="Broomall S.M."/>
            <person name="Chain P.S."/>
            <person name="Chertkov O."/>
            <person name="Coyne S.R."/>
            <person name="Daligault H.E."/>
            <person name="Davenport K.W."/>
            <person name="Erkkila T."/>
            <person name="Frey K.G."/>
            <person name="Gibbons H.S."/>
            <person name="Gu W."/>
            <person name="Jaissle J."/>
            <person name="Johnson S.L."/>
            <person name="Koroleva G.I."/>
            <person name="Ladner J.T."/>
            <person name="Lo C.-C."/>
            <person name="Minogue T.D."/>
            <person name="Munk C."/>
            <person name="Palacios G.F."/>
            <person name="Redden C.L."/>
            <person name="Rosenzweig C.N."/>
            <person name="Scholz M.B."/>
            <person name="Teshima H."/>
            <person name="Xu Y."/>
        </authorList>
    </citation>
    <scope>NUCLEOTIDE SEQUENCE [LARGE SCALE GENOMIC DNA]</scope>
    <source>
        <strain evidence="2 3">DDS 22E-1</strain>
    </source>
</reference>
<accession>A0AAN0VK19</accession>
<sequence length="68" mass="7143">MAQFSNAIAGFGPPPLIVALVFTLAYLLVGIPVYCWRGPASRDVLGTLAGVFAALAYLTLILSVARHP</sequence>
<proteinExistence type="predicted"/>
<feature type="transmembrane region" description="Helical" evidence="1">
    <location>
        <begin position="44"/>
        <end position="65"/>
    </location>
</feature>
<keyword evidence="1" id="KW-0472">Membrane</keyword>